<protein>
    <submittedName>
        <fullName evidence="1">Uncharacterized protein</fullName>
    </submittedName>
</protein>
<evidence type="ECO:0000313" key="1">
    <source>
        <dbReference type="EMBL" id="QHS92728.1"/>
    </source>
</evidence>
<reference evidence="1" key="1">
    <citation type="journal article" date="2020" name="Nature">
        <title>Giant virus diversity and host interactions through global metagenomics.</title>
        <authorList>
            <person name="Schulz F."/>
            <person name="Roux S."/>
            <person name="Paez-Espino D."/>
            <person name="Jungbluth S."/>
            <person name="Walsh D.A."/>
            <person name="Denef V.J."/>
            <person name="McMahon K.D."/>
            <person name="Konstantinidis K.T."/>
            <person name="Eloe-Fadrosh E.A."/>
            <person name="Kyrpides N.C."/>
            <person name="Woyke T."/>
        </authorList>
    </citation>
    <scope>NUCLEOTIDE SEQUENCE</scope>
    <source>
        <strain evidence="1">GVMAG-M-3300014204-73</strain>
    </source>
</reference>
<dbReference type="EMBL" id="MN739189">
    <property type="protein sequence ID" value="QHS92728.1"/>
    <property type="molecule type" value="Genomic_DNA"/>
</dbReference>
<accession>A0A6C0BMT5</accession>
<proteinExistence type="predicted"/>
<dbReference type="Gene3D" id="1.10.10.60">
    <property type="entry name" value="Homeodomain-like"/>
    <property type="match status" value="1"/>
</dbReference>
<dbReference type="AlphaFoldDB" id="A0A6C0BMT5"/>
<sequence length="50" mass="5683">MKLNENLVKEIKNLLKSPITMTEIASQYNVSLNTISSIKIGKSWSHVHEN</sequence>
<organism evidence="1">
    <name type="scientific">viral metagenome</name>
    <dbReference type="NCBI Taxonomy" id="1070528"/>
    <lineage>
        <taxon>unclassified sequences</taxon>
        <taxon>metagenomes</taxon>
        <taxon>organismal metagenomes</taxon>
    </lineage>
</organism>
<name>A0A6C0BMT5_9ZZZZ</name>